<dbReference type="EMBL" id="BRXX01000517">
    <property type="protein sequence ID" value="GMI15326.1"/>
    <property type="molecule type" value="Genomic_DNA"/>
</dbReference>
<reference evidence="2" key="1">
    <citation type="journal article" date="2023" name="Commun. Biol.">
        <title>Genome analysis of Parmales, the sister group of diatoms, reveals the evolutionary specialization of diatoms from phago-mixotrophs to photoautotrophs.</title>
        <authorList>
            <person name="Ban H."/>
            <person name="Sato S."/>
            <person name="Yoshikawa S."/>
            <person name="Yamada K."/>
            <person name="Nakamura Y."/>
            <person name="Ichinomiya M."/>
            <person name="Sato N."/>
            <person name="Blanc-Mathieu R."/>
            <person name="Endo H."/>
            <person name="Kuwata A."/>
            <person name="Ogata H."/>
        </authorList>
    </citation>
    <scope>NUCLEOTIDE SEQUENCE [LARGE SCALE GENOMIC DNA]</scope>
    <source>
        <strain evidence="2">NIES 3699</strain>
    </source>
</reference>
<evidence type="ECO:0000313" key="2">
    <source>
        <dbReference type="Proteomes" id="UP001165160"/>
    </source>
</evidence>
<protein>
    <recommendedName>
        <fullName evidence="3">WGR domain-containing protein</fullName>
    </recommendedName>
</protein>
<evidence type="ECO:0008006" key="3">
    <source>
        <dbReference type="Google" id="ProtNLM"/>
    </source>
</evidence>
<organism evidence="1 2">
    <name type="scientific">Triparma verrucosa</name>
    <dbReference type="NCBI Taxonomy" id="1606542"/>
    <lineage>
        <taxon>Eukaryota</taxon>
        <taxon>Sar</taxon>
        <taxon>Stramenopiles</taxon>
        <taxon>Ochrophyta</taxon>
        <taxon>Bolidophyceae</taxon>
        <taxon>Parmales</taxon>
        <taxon>Triparmaceae</taxon>
        <taxon>Triparma</taxon>
    </lineage>
</organism>
<accession>A0A9W7FNS7</accession>
<comment type="caution">
    <text evidence="1">The sequence shown here is derived from an EMBL/GenBank/DDBJ whole genome shotgun (WGS) entry which is preliminary data.</text>
</comment>
<proteinExistence type="predicted"/>
<gene>
    <name evidence="1" type="ORF">TrVE_jg10026</name>
</gene>
<dbReference type="AlphaFoldDB" id="A0A9W7FNS7"/>
<evidence type="ECO:0000313" key="1">
    <source>
        <dbReference type="EMBL" id="GMI15326.1"/>
    </source>
</evidence>
<dbReference type="Proteomes" id="UP001165160">
    <property type="component" value="Unassembled WGS sequence"/>
</dbReference>
<sequence length="211" mass="24025">MASVKDDPPSDVYRVLLPKDVALTAELICYKENNKSCGSKFFVLHSHLSSLRIFSRSGHTKTGRGNMSEIQCDNEEALLRRVEKFVKEREGREGEGKFLNAVMPLSIPEVKVKAKKRKCEEEEVDELDLEPMDGFTNYLIHSSKNKWYQIRWDGGTSGCLSFGQTEDGQSVKKGSGTIRPKAFTTVRLAKSYFENYLKKKLKDNYEVVVED</sequence>
<name>A0A9W7FNS7_9STRA</name>
<keyword evidence="2" id="KW-1185">Reference proteome</keyword>